<feature type="transmembrane region" description="Helical" evidence="1">
    <location>
        <begin position="38"/>
        <end position="58"/>
    </location>
</feature>
<sequence>MTEYEIEPIPGLPGELPAGERILWQGSPDWRALARTAFHTRLIAGYFAALTVVALALALSSESYVGVVMTATLGIVGVVLLHLLAWGSARTTIYTLTNRRIVMRVGIAVPKCINLPLGMIASVDLALRADATGDVSLAPAGSPTLGYLALWPHARPWKVTAPQPMLRSIADAEAVAALVARTCLAAQPDGRIAAVEPCDASMPAFAKAQAA</sequence>
<dbReference type="InterPro" id="IPR054839">
    <property type="entry name" value="puhB_PGC"/>
</dbReference>
<keyword evidence="1" id="KW-0812">Transmembrane</keyword>
<evidence type="ECO:0000259" key="2">
    <source>
        <dbReference type="Pfam" id="PF03703"/>
    </source>
</evidence>
<gene>
    <name evidence="3" type="ORF">JAO74_14330</name>
</gene>
<proteinExistence type="predicted"/>
<dbReference type="EMBL" id="JAELXS010000008">
    <property type="protein sequence ID" value="MBJ6122971.1"/>
    <property type="molecule type" value="Genomic_DNA"/>
</dbReference>
<feature type="transmembrane region" description="Helical" evidence="1">
    <location>
        <begin position="64"/>
        <end position="86"/>
    </location>
</feature>
<dbReference type="RefSeq" id="WP_199039488.1">
    <property type="nucleotide sequence ID" value="NZ_JAELXS010000008.1"/>
</dbReference>
<dbReference type="InterPro" id="IPR005182">
    <property type="entry name" value="YdbS-like_PH"/>
</dbReference>
<evidence type="ECO:0000313" key="4">
    <source>
        <dbReference type="Proteomes" id="UP000640426"/>
    </source>
</evidence>
<protein>
    <submittedName>
        <fullName evidence="3">PH domain-containing protein</fullName>
    </submittedName>
</protein>
<comment type="caution">
    <text evidence="3">The sequence shown here is derived from an EMBL/GenBank/DDBJ whole genome shotgun (WGS) entry which is preliminary data.</text>
</comment>
<keyword evidence="1" id="KW-0472">Membrane</keyword>
<accession>A0ABS0XSF8</accession>
<keyword evidence="4" id="KW-1185">Reference proteome</keyword>
<evidence type="ECO:0000256" key="1">
    <source>
        <dbReference type="SAM" id="Phobius"/>
    </source>
</evidence>
<reference evidence="4" key="1">
    <citation type="submission" date="2020-12" db="EMBL/GenBank/DDBJ databases">
        <title>Hymenobacter sp.</title>
        <authorList>
            <person name="Kim M.K."/>
        </authorList>
    </citation>
    <scope>NUCLEOTIDE SEQUENCE [LARGE SCALE GENOMIC DNA]</scope>
    <source>
        <strain evidence="4">BT553</strain>
    </source>
</reference>
<organism evidence="3 4">
    <name type="scientific">Sphingomonas mollis</name>
    <dbReference type="NCBI Taxonomy" id="2795726"/>
    <lineage>
        <taxon>Bacteria</taxon>
        <taxon>Pseudomonadati</taxon>
        <taxon>Pseudomonadota</taxon>
        <taxon>Alphaproteobacteria</taxon>
        <taxon>Sphingomonadales</taxon>
        <taxon>Sphingomonadaceae</taxon>
        <taxon>Sphingomonas</taxon>
    </lineage>
</organism>
<name>A0ABS0XSF8_9SPHN</name>
<dbReference type="Proteomes" id="UP000640426">
    <property type="component" value="Unassembled WGS sequence"/>
</dbReference>
<keyword evidence="1" id="KW-1133">Transmembrane helix</keyword>
<dbReference type="Pfam" id="PF03703">
    <property type="entry name" value="bPH_2"/>
    <property type="match status" value="1"/>
</dbReference>
<evidence type="ECO:0000313" key="3">
    <source>
        <dbReference type="EMBL" id="MBJ6122971.1"/>
    </source>
</evidence>
<feature type="domain" description="YdbS-like PH" evidence="2">
    <location>
        <begin position="90"/>
        <end position="177"/>
    </location>
</feature>
<dbReference type="NCBIfam" id="NF040894">
    <property type="entry name" value="puhB_PGC"/>
    <property type="match status" value="1"/>
</dbReference>